<dbReference type="InterPro" id="IPR008962">
    <property type="entry name" value="PapD-like_sf"/>
</dbReference>
<accession>A0A8T6QGK1</accession>
<feature type="signal peptide" evidence="1">
    <location>
        <begin position="1"/>
        <end position="23"/>
    </location>
</feature>
<gene>
    <name evidence="2" type="ORF">G3W53_27740</name>
</gene>
<name>A0A8T6QGK1_ECOLX</name>
<proteinExistence type="predicted"/>
<keyword evidence="1" id="KW-0732">Signal</keyword>
<evidence type="ECO:0000313" key="3">
    <source>
        <dbReference type="Proteomes" id="UP000471360"/>
    </source>
</evidence>
<evidence type="ECO:0000256" key="1">
    <source>
        <dbReference type="SAM" id="SignalP"/>
    </source>
</evidence>
<comment type="caution">
    <text evidence="2">The sequence shown here is derived from an EMBL/GenBank/DDBJ whole genome shotgun (WGS) entry which is preliminary data.</text>
</comment>
<dbReference type="EMBL" id="JAAGYP010000260">
    <property type="protein sequence ID" value="NEN73750.1"/>
    <property type="molecule type" value="Genomic_DNA"/>
</dbReference>
<dbReference type="SUPFAM" id="SSF49354">
    <property type="entry name" value="PapD-like"/>
    <property type="match status" value="1"/>
</dbReference>
<feature type="non-terminal residue" evidence="2">
    <location>
        <position position="54"/>
    </location>
</feature>
<dbReference type="Proteomes" id="UP000471360">
    <property type="component" value="Unassembled WGS sequence"/>
</dbReference>
<protein>
    <submittedName>
        <fullName evidence="2">Molecular chaperone</fullName>
    </submittedName>
</protein>
<evidence type="ECO:0000313" key="2">
    <source>
        <dbReference type="EMBL" id="NEN73750.1"/>
    </source>
</evidence>
<organism evidence="2 3">
    <name type="scientific">Escherichia coli</name>
    <dbReference type="NCBI Taxonomy" id="562"/>
    <lineage>
        <taxon>Bacteria</taxon>
        <taxon>Pseudomonadati</taxon>
        <taxon>Pseudomonadota</taxon>
        <taxon>Gammaproteobacteria</taxon>
        <taxon>Enterobacterales</taxon>
        <taxon>Enterobacteriaceae</taxon>
        <taxon>Escherichia</taxon>
    </lineage>
</organism>
<reference evidence="2 3" key="1">
    <citation type="submission" date="2020-02" db="EMBL/GenBank/DDBJ databases">
        <authorList>
            <person name="Subbiah M."/>
            <person name="Call D."/>
        </authorList>
    </citation>
    <scope>NUCLEOTIDE SEQUENCE [LARGE SCALE GENOMIC DNA]</scope>
    <source>
        <strain evidence="2 3">8375wB1</strain>
    </source>
</reference>
<sequence length="54" mass="5900">MMTKIKLLMLIIFYLIISASAHAAGGIALGATRIIYPADAKQTAVWIRNSHTNE</sequence>
<dbReference type="AlphaFoldDB" id="A0A8T6QGK1"/>
<feature type="chain" id="PRO_5035811394" evidence="1">
    <location>
        <begin position="24"/>
        <end position="54"/>
    </location>
</feature>